<dbReference type="CDD" id="cd02947">
    <property type="entry name" value="TRX_family"/>
    <property type="match status" value="1"/>
</dbReference>
<feature type="domain" description="Thioredoxin" evidence="7">
    <location>
        <begin position="1"/>
        <end position="117"/>
    </location>
</feature>
<evidence type="ECO:0000256" key="4">
    <source>
        <dbReference type="ARBA" id="ARBA00023157"/>
    </source>
</evidence>
<keyword evidence="5" id="KW-0676">Redox-active center</keyword>
<dbReference type="OrthoDB" id="9790390at2"/>
<dbReference type="KEGG" id="fll:EI427_25075"/>
<dbReference type="Pfam" id="PF00085">
    <property type="entry name" value="Thioredoxin"/>
    <property type="match status" value="1"/>
</dbReference>
<dbReference type="RefSeq" id="WP_126620245.1">
    <property type="nucleotide sequence ID" value="NZ_CP034563.1"/>
</dbReference>
<evidence type="ECO:0000313" key="8">
    <source>
        <dbReference type="EMBL" id="AZQ65488.1"/>
    </source>
</evidence>
<dbReference type="InterPro" id="IPR005746">
    <property type="entry name" value="Thioredoxin"/>
</dbReference>
<dbReference type="Gene3D" id="3.40.30.10">
    <property type="entry name" value="Glutaredoxin"/>
    <property type="match status" value="1"/>
</dbReference>
<dbReference type="PROSITE" id="PS00194">
    <property type="entry name" value="THIOREDOXIN_1"/>
    <property type="match status" value="1"/>
</dbReference>
<dbReference type="PANTHER" id="PTHR45663">
    <property type="entry name" value="GEO12009P1"/>
    <property type="match status" value="1"/>
</dbReference>
<dbReference type="FunFam" id="3.40.30.10:FF:000229">
    <property type="entry name" value="Thioredoxin (TRX)"/>
    <property type="match status" value="1"/>
</dbReference>
<evidence type="ECO:0000259" key="7">
    <source>
        <dbReference type="PROSITE" id="PS51352"/>
    </source>
</evidence>
<protein>
    <recommendedName>
        <fullName evidence="6">Thioredoxin</fullName>
    </recommendedName>
</protein>
<evidence type="ECO:0000256" key="6">
    <source>
        <dbReference type="NCBIfam" id="TIGR01068"/>
    </source>
</evidence>
<accession>A0A3Q9FQT3</accession>
<evidence type="ECO:0000256" key="3">
    <source>
        <dbReference type="ARBA" id="ARBA00022982"/>
    </source>
</evidence>
<reference evidence="8 9" key="1">
    <citation type="submission" date="2018-12" db="EMBL/GenBank/DDBJ databases">
        <title>Flammeovirga pectinis sp. nov., isolated from the gut of the Korean scallop, Patinopecten yessoensis.</title>
        <authorList>
            <person name="Bae J.-W."/>
            <person name="Jeong Y.-S."/>
            <person name="Kang W."/>
        </authorList>
    </citation>
    <scope>NUCLEOTIDE SEQUENCE [LARGE SCALE GENOMIC DNA]</scope>
    <source>
        <strain evidence="8 9">L12M1</strain>
    </source>
</reference>
<evidence type="ECO:0000256" key="2">
    <source>
        <dbReference type="ARBA" id="ARBA00022448"/>
    </source>
</evidence>
<name>A0A3Q9FQT3_9BACT</name>
<dbReference type="PRINTS" id="PR00421">
    <property type="entry name" value="THIOREDOXIN"/>
</dbReference>
<dbReference type="NCBIfam" id="TIGR01068">
    <property type="entry name" value="thioredoxin"/>
    <property type="match status" value="1"/>
</dbReference>
<dbReference type="InterPro" id="IPR036249">
    <property type="entry name" value="Thioredoxin-like_sf"/>
</dbReference>
<sequence>MGVKNLTLEQFKAQIFDYTESQDWKYKGDKPALIDFYADWCGPCKMVAPILEELSEEYDDKIDIYKVDTEAEHELSAMFSIRSIPSLLFIPMEGIPKMQAGALQKMDLKRAFEAEFGVQ</sequence>
<dbReference type="PANTHER" id="PTHR45663:SF11">
    <property type="entry name" value="GEO12009P1"/>
    <property type="match status" value="1"/>
</dbReference>
<dbReference type="GO" id="GO:0045454">
    <property type="term" value="P:cell redox homeostasis"/>
    <property type="evidence" value="ECO:0007669"/>
    <property type="project" value="TreeGrafter"/>
</dbReference>
<evidence type="ECO:0000256" key="5">
    <source>
        <dbReference type="ARBA" id="ARBA00023284"/>
    </source>
</evidence>
<evidence type="ECO:0000313" key="9">
    <source>
        <dbReference type="Proteomes" id="UP000267268"/>
    </source>
</evidence>
<dbReference type="PROSITE" id="PS51352">
    <property type="entry name" value="THIOREDOXIN_2"/>
    <property type="match status" value="1"/>
</dbReference>
<dbReference type="InterPro" id="IPR013766">
    <property type="entry name" value="Thioredoxin_domain"/>
</dbReference>
<dbReference type="GO" id="GO:0015035">
    <property type="term" value="F:protein-disulfide reductase activity"/>
    <property type="evidence" value="ECO:0007669"/>
    <property type="project" value="UniProtKB-UniRule"/>
</dbReference>
<gene>
    <name evidence="8" type="primary">trxA</name>
    <name evidence="8" type="ORF">EI427_25075</name>
</gene>
<keyword evidence="4" id="KW-1015">Disulfide bond</keyword>
<dbReference type="GO" id="GO:0005829">
    <property type="term" value="C:cytosol"/>
    <property type="evidence" value="ECO:0007669"/>
    <property type="project" value="TreeGrafter"/>
</dbReference>
<proteinExistence type="inferred from homology"/>
<dbReference type="AlphaFoldDB" id="A0A3Q9FQT3"/>
<organism evidence="8 9">
    <name type="scientific">Flammeovirga pectinis</name>
    <dbReference type="NCBI Taxonomy" id="2494373"/>
    <lineage>
        <taxon>Bacteria</taxon>
        <taxon>Pseudomonadati</taxon>
        <taxon>Bacteroidota</taxon>
        <taxon>Cytophagia</taxon>
        <taxon>Cytophagales</taxon>
        <taxon>Flammeovirgaceae</taxon>
        <taxon>Flammeovirga</taxon>
    </lineage>
</organism>
<dbReference type="SUPFAM" id="SSF52833">
    <property type="entry name" value="Thioredoxin-like"/>
    <property type="match status" value="1"/>
</dbReference>
<keyword evidence="2" id="KW-0813">Transport</keyword>
<keyword evidence="9" id="KW-1185">Reference proteome</keyword>
<dbReference type="EMBL" id="CP034563">
    <property type="protein sequence ID" value="AZQ65488.1"/>
    <property type="molecule type" value="Genomic_DNA"/>
</dbReference>
<dbReference type="InterPro" id="IPR017937">
    <property type="entry name" value="Thioredoxin_CS"/>
</dbReference>
<keyword evidence="3" id="KW-0249">Electron transport</keyword>
<dbReference type="Proteomes" id="UP000267268">
    <property type="component" value="Chromosome 2"/>
</dbReference>
<evidence type="ECO:0000256" key="1">
    <source>
        <dbReference type="ARBA" id="ARBA00008987"/>
    </source>
</evidence>
<comment type="similarity">
    <text evidence="1">Belongs to the thioredoxin family.</text>
</comment>